<dbReference type="InterPro" id="IPR023346">
    <property type="entry name" value="Lysozyme-like_dom_sf"/>
</dbReference>
<dbReference type="PANTHER" id="PTHR30163:SF9">
    <property type="entry name" value="MEMBRANE-BOUND LYTIC MUREIN TRANSGLYCOSYLASE B"/>
    <property type="match status" value="1"/>
</dbReference>
<dbReference type="SUPFAM" id="SSF53955">
    <property type="entry name" value="Lysozyme-like"/>
    <property type="match status" value="1"/>
</dbReference>
<protein>
    <submittedName>
        <fullName evidence="3">Membrane-bound lytic murein transglycosylase B</fullName>
    </submittedName>
</protein>
<dbReference type="FunFam" id="1.10.8.350:FF:000001">
    <property type="entry name" value="Lytic murein transglycosylase B"/>
    <property type="match status" value="1"/>
</dbReference>
<reference evidence="3 4" key="1">
    <citation type="submission" date="2016-10" db="EMBL/GenBank/DDBJ databases">
        <authorList>
            <person name="de Groot N.N."/>
        </authorList>
    </citation>
    <scope>NUCLEOTIDE SEQUENCE [LARGE SCALE GENOMIC DNA]</scope>
    <source>
        <strain evidence="3 4">DSM 19219</strain>
    </source>
</reference>
<dbReference type="InterPro" id="IPR011757">
    <property type="entry name" value="Lytic_transglycosylase_MltB"/>
</dbReference>
<dbReference type="GO" id="GO:0008933">
    <property type="term" value="F:peptidoglycan lytic transglycosylase activity"/>
    <property type="evidence" value="ECO:0007669"/>
    <property type="project" value="TreeGrafter"/>
</dbReference>
<proteinExistence type="predicted"/>
<dbReference type="InterPro" id="IPR043426">
    <property type="entry name" value="MltB-like"/>
</dbReference>
<dbReference type="EMBL" id="FNNI01000005">
    <property type="protein sequence ID" value="SDX34603.1"/>
    <property type="molecule type" value="Genomic_DNA"/>
</dbReference>
<dbReference type="Gene3D" id="1.10.8.350">
    <property type="entry name" value="Bacterial muramidase"/>
    <property type="match status" value="1"/>
</dbReference>
<accession>A0A1H3AYA4</accession>
<sequence>MTVCSDQGVTRHVIHGGACLIVGLAMTFSLSVGATQFDPSENTETAAFVDELTEKGGDRAWLESAMRDARFEQRVLDAMDSAAEKRLRWDEYRDIFLTDQRIDRGVAFIEAHQEAFERVEAEYGVAREIVSAIIGVETAYGRHKGEHRVLDSLATLAFAHPTRGDFFRSELAAFLQITHRESVDPRQPKGSYAGAMGYPQFIPTSYRAYAVDFDSDGERDLWRNPVDAIGSVGNYFAEHGWRQGEPVTTRATGPSSRPRGIEFNATQPPYASLEDLASQGIEPEGMLDGATRVIPVALDHGTEDGVRYTYRLGHRNFYVITRYNHSHLYAMAVTELADAIREKGKES</sequence>
<dbReference type="Gene3D" id="1.10.530.10">
    <property type="match status" value="1"/>
</dbReference>
<dbReference type="RefSeq" id="WP_229806404.1">
    <property type="nucleotide sequence ID" value="NZ_BMXH01000003.1"/>
</dbReference>
<evidence type="ECO:0000313" key="4">
    <source>
        <dbReference type="Proteomes" id="UP000198500"/>
    </source>
</evidence>
<feature type="domain" description="Transglycosylase SLT" evidence="2">
    <location>
        <begin position="42"/>
        <end position="338"/>
    </location>
</feature>
<evidence type="ECO:0000313" key="3">
    <source>
        <dbReference type="EMBL" id="SDX34603.1"/>
    </source>
</evidence>
<dbReference type="STRING" id="574349.SAMN05443545_10565"/>
<dbReference type="PANTHER" id="PTHR30163">
    <property type="entry name" value="MEMBRANE-BOUND LYTIC MUREIN TRANSGLYCOSYLASE B"/>
    <property type="match status" value="1"/>
</dbReference>
<evidence type="ECO:0000259" key="2">
    <source>
        <dbReference type="Pfam" id="PF13406"/>
    </source>
</evidence>
<dbReference type="Proteomes" id="UP000198500">
    <property type="component" value="Unassembled WGS sequence"/>
</dbReference>
<feature type="active site" evidence="1">
    <location>
        <position position="137"/>
    </location>
</feature>
<gene>
    <name evidence="3" type="ORF">SAMN05443545_10565</name>
</gene>
<organism evidence="3 4">
    <name type="scientific">Aidingimonas halophila</name>
    <dbReference type="NCBI Taxonomy" id="574349"/>
    <lineage>
        <taxon>Bacteria</taxon>
        <taxon>Pseudomonadati</taxon>
        <taxon>Pseudomonadota</taxon>
        <taxon>Gammaproteobacteria</taxon>
        <taxon>Oceanospirillales</taxon>
        <taxon>Halomonadaceae</taxon>
        <taxon>Aidingimonas</taxon>
    </lineage>
</organism>
<dbReference type="AlphaFoldDB" id="A0A1H3AYA4"/>
<dbReference type="NCBIfam" id="TIGR02282">
    <property type="entry name" value="MltB"/>
    <property type="match status" value="1"/>
</dbReference>
<dbReference type="GO" id="GO:0009253">
    <property type="term" value="P:peptidoglycan catabolic process"/>
    <property type="evidence" value="ECO:0007669"/>
    <property type="project" value="TreeGrafter"/>
</dbReference>
<evidence type="ECO:0000256" key="1">
    <source>
        <dbReference type="PIRSR" id="PIRSR611757-1"/>
    </source>
</evidence>
<name>A0A1H3AYA4_9GAMM</name>
<keyword evidence="4" id="KW-1185">Reference proteome</keyword>
<dbReference type="InterPro" id="IPR031304">
    <property type="entry name" value="SLT_2"/>
</dbReference>
<dbReference type="Pfam" id="PF13406">
    <property type="entry name" value="SLT_2"/>
    <property type="match status" value="1"/>
</dbReference>
<dbReference type="CDD" id="cd13399">
    <property type="entry name" value="Slt35-like"/>
    <property type="match status" value="1"/>
</dbReference>